<dbReference type="PANTHER" id="PTHR21622:SF2">
    <property type="entry name" value="PROTEIN CBG18121"/>
    <property type="match status" value="1"/>
</dbReference>
<dbReference type="Proteomes" id="UP000008281">
    <property type="component" value="Unassembled WGS sequence"/>
</dbReference>
<dbReference type="InterPro" id="IPR039289">
    <property type="entry name" value="CHCHD4"/>
</dbReference>
<accession>E3MD40</accession>
<evidence type="ECO:0000313" key="3">
    <source>
        <dbReference type="Proteomes" id="UP000008281"/>
    </source>
</evidence>
<organism evidence="3">
    <name type="scientific">Caenorhabditis remanei</name>
    <name type="common">Caenorhabditis vulgaris</name>
    <dbReference type="NCBI Taxonomy" id="31234"/>
    <lineage>
        <taxon>Eukaryota</taxon>
        <taxon>Metazoa</taxon>
        <taxon>Ecdysozoa</taxon>
        <taxon>Nematoda</taxon>
        <taxon>Chromadorea</taxon>
        <taxon>Rhabditida</taxon>
        <taxon>Rhabditina</taxon>
        <taxon>Rhabditomorpha</taxon>
        <taxon>Rhabditoidea</taxon>
        <taxon>Rhabditidae</taxon>
        <taxon>Peloderinae</taxon>
        <taxon>Caenorhabditis</taxon>
    </lineage>
</organism>
<keyword evidence="3" id="KW-1185">Reference proteome</keyword>
<dbReference type="HOGENOM" id="CLU_140555_0_0_1"/>
<proteinExistence type="predicted"/>
<evidence type="ECO:0000313" key="2">
    <source>
        <dbReference type="EMBL" id="EFO98645.1"/>
    </source>
</evidence>
<protein>
    <submittedName>
        <fullName evidence="2">Uncharacterized protein</fullName>
    </submittedName>
</protein>
<dbReference type="AlphaFoldDB" id="E3MD40"/>
<dbReference type="GO" id="GO:0045041">
    <property type="term" value="P:protein import into mitochondrial intermembrane space"/>
    <property type="evidence" value="ECO:0007669"/>
    <property type="project" value="InterPro"/>
</dbReference>
<evidence type="ECO:0000256" key="1">
    <source>
        <dbReference type="ARBA" id="ARBA00023157"/>
    </source>
</evidence>
<gene>
    <name evidence="2" type="ORF">CRE_20394</name>
</gene>
<dbReference type="FunCoup" id="E3MD40">
    <property type="interactions" value="149"/>
</dbReference>
<dbReference type="OMA" id="MECVTRT"/>
<sequence length="120" mass="13437">MSLLNEEVVRMSSDEYWQDIKDEYLQKLANTDPAEIYPSNNPGPETPDGKVNFECHCVGHLVGSPCGFEFREAITCQKTSDESQMEQQGACGKELLSFMECVTRTQCFNTNGDVDNKAKS</sequence>
<dbReference type="Gene3D" id="1.10.287.2900">
    <property type="match status" value="1"/>
</dbReference>
<dbReference type="OrthoDB" id="7481291at2759"/>
<dbReference type="eggNOG" id="KOG4149">
    <property type="taxonomic scope" value="Eukaryota"/>
</dbReference>
<name>E3MD40_CAERE</name>
<reference evidence="2" key="1">
    <citation type="submission" date="2007-07" db="EMBL/GenBank/DDBJ databases">
        <title>PCAP assembly of the Caenorhabditis remanei genome.</title>
        <authorList>
            <consortium name="The Caenorhabditis remanei Sequencing Consortium"/>
            <person name="Wilson R.K."/>
        </authorList>
    </citation>
    <scope>NUCLEOTIDE SEQUENCE [LARGE SCALE GENOMIC DNA]</scope>
    <source>
        <strain evidence="2">PB4641</strain>
    </source>
</reference>
<keyword evidence="1" id="KW-1015">Disulfide bond</keyword>
<dbReference type="InParanoid" id="E3MD40"/>
<dbReference type="GO" id="GO:0005758">
    <property type="term" value="C:mitochondrial intermembrane space"/>
    <property type="evidence" value="ECO:0007669"/>
    <property type="project" value="TreeGrafter"/>
</dbReference>
<dbReference type="PANTHER" id="PTHR21622">
    <property type="entry name" value="COILED-COIL-HELIX-COILED-COIL-HELIX DOMAIN CONTAINING 4"/>
    <property type="match status" value="1"/>
</dbReference>
<dbReference type="EMBL" id="DS268435">
    <property type="protein sequence ID" value="EFO98645.1"/>
    <property type="molecule type" value="Genomic_DNA"/>
</dbReference>
<dbReference type="STRING" id="31234.E3MD40"/>
<dbReference type="GO" id="GO:0015035">
    <property type="term" value="F:protein-disulfide reductase activity"/>
    <property type="evidence" value="ECO:0007669"/>
    <property type="project" value="InterPro"/>
</dbReference>